<proteinExistence type="predicted"/>
<evidence type="ECO:0000313" key="1">
    <source>
        <dbReference type="Proteomes" id="UP000887569"/>
    </source>
</evidence>
<evidence type="ECO:0000313" key="2">
    <source>
        <dbReference type="WBParaSite" id="PgR008_g098_t01"/>
    </source>
</evidence>
<dbReference type="Proteomes" id="UP000887569">
    <property type="component" value="Unplaced"/>
</dbReference>
<dbReference type="AlphaFoldDB" id="A0A915AL21"/>
<dbReference type="PANTHER" id="PTHR34150">
    <property type="entry name" value="PROTEIN CBG08832-RELATED"/>
    <property type="match status" value="1"/>
</dbReference>
<dbReference type="SMART" id="SM00289">
    <property type="entry name" value="WR1"/>
    <property type="match status" value="11"/>
</dbReference>
<organism evidence="1 2">
    <name type="scientific">Parascaris univalens</name>
    <name type="common">Nematode worm</name>
    <dbReference type="NCBI Taxonomy" id="6257"/>
    <lineage>
        <taxon>Eukaryota</taxon>
        <taxon>Metazoa</taxon>
        <taxon>Ecdysozoa</taxon>
        <taxon>Nematoda</taxon>
        <taxon>Chromadorea</taxon>
        <taxon>Rhabditida</taxon>
        <taxon>Spirurina</taxon>
        <taxon>Ascaridomorpha</taxon>
        <taxon>Ascaridoidea</taxon>
        <taxon>Ascarididae</taxon>
        <taxon>Parascaris</taxon>
    </lineage>
</organism>
<sequence>VNSRCSVLCPGSGAVPVSMCSPASGCPLGTSCSAILGACCPIASSTSNSIAISCPSGSPPIQQCGYLNECPKGTGCYLGGCCPMSCSGGICAQPVSTCLPQVAKMPVCPNGQVSTVKCIIDQDCGLGMECLSGGCCSMLFCPSGIQAVGRCLLGDQCVNTATCVNGLCCPLPQCSGGALALRVCISSSECGLGFDCNNGGCCPLPSCPGNILASQRCQKGCACPNGQQCINGGCCLLPTCSDGVPAISSCAIGFLCGAGMECNNGGCCPLPLCPSGAKPSGRCQPGSVCPSNQVCDNGLCCPTPVCSNQQLALRLCGIGNSCPIGYVCEGRGCCPEPMPLCPSGGRATQKCVLGSECPPGYGCTPLGGCCLLSLEPACPAQQSAVCQCSPTNACPLHAKCMMGTCCTTAVAAFNQVPGTQCQSSAQCNGYASACARCTQSICVCTNGAASNGATCLQMPRALLQQARSGCDQYGSPCKFVLSTARRKPLFAPIGNITEEPLWFNVMTKRLCLLDTSMAGIDADSTCLPNEKCISGECRMKLWPGEYGCMSDEECSSRCVNTYCERKSDKNVPQCQCSNGMLLYGRCFNECPEGFHESGAYCMHNNEELFWKDANAQNALSKLLNSGSC</sequence>
<dbReference type="PANTHER" id="PTHR34150:SF4">
    <property type="entry name" value="CHITIN BINDING DOMAIN (CHTBD2) CONTAINING"/>
    <property type="match status" value="1"/>
</dbReference>
<protein>
    <submittedName>
        <fullName evidence="2">EB domain-containing protein</fullName>
    </submittedName>
</protein>
<keyword evidence="1" id="KW-1185">Reference proteome</keyword>
<name>A0A915AL21_PARUN</name>
<dbReference type="InterPro" id="IPR006150">
    <property type="entry name" value="Cys_repeat_1"/>
</dbReference>
<dbReference type="WBParaSite" id="PgR008_g098_t01">
    <property type="protein sequence ID" value="PgR008_g098_t01"/>
    <property type="gene ID" value="PgR008_g098"/>
</dbReference>
<reference evidence="2" key="1">
    <citation type="submission" date="2022-11" db="UniProtKB">
        <authorList>
            <consortium name="WormBaseParasite"/>
        </authorList>
    </citation>
    <scope>IDENTIFICATION</scope>
</reference>
<accession>A0A915AL21</accession>